<dbReference type="SUPFAM" id="SSF69179">
    <property type="entry name" value="Integrin domains"/>
    <property type="match status" value="2"/>
</dbReference>
<dbReference type="InterPro" id="IPR028994">
    <property type="entry name" value="Integrin_alpha_N"/>
</dbReference>
<dbReference type="GO" id="GO:0007229">
    <property type="term" value="P:integrin-mediated signaling pathway"/>
    <property type="evidence" value="ECO:0007669"/>
    <property type="project" value="UniProtKB-KW"/>
</dbReference>
<keyword evidence="11" id="KW-0325">Glycoprotein</keyword>
<dbReference type="GO" id="GO:0008305">
    <property type="term" value="C:integrin complex"/>
    <property type="evidence" value="ECO:0007669"/>
    <property type="project" value="InterPro"/>
</dbReference>
<evidence type="ECO:0000313" key="18">
    <source>
        <dbReference type="Proteomes" id="UP000024635"/>
    </source>
</evidence>
<feature type="domain" description="Integrin alpha second immunoglobulin-like" evidence="15">
    <location>
        <begin position="689"/>
        <end position="833"/>
    </location>
</feature>
<dbReference type="PRINTS" id="PR01185">
    <property type="entry name" value="INTEGRINA"/>
</dbReference>
<evidence type="ECO:0000259" key="16">
    <source>
        <dbReference type="Pfam" id="PF20806"/>
    </source>
</evidence>
<dbReference type="Pfam" id="PF20805">
    <property type="entry name" value="Integrin_A_Ig_2"/>
    <property type="match status" value="1"/>
</dbReference>
<comment type="caution">
    <text evidence="17">The sequence shown here is derived from an EMBL/GenBank/DDBJ whole genome shotgun (WGS) entry which is preliminary data.</text>
</comment>
<dbReference type="PROSITE" id="PS51470">
    <property type="entry name" value="FG_GAP"/>
    <property type="match status" value="4"/>
</dbReference>
<keyword evidence="4" id="KW-0732">Signal</keyword>
<dbReference type="Gene3D" id="2.130.10.130">
    <property type="entry name" value="Integrin alpha, N-terminal"/>
    <property type="match status" value="1"/>
</dbReference>
<dbReference type="AlphaFoldDB" id="A0A016WGQ9"/>
<dbReference type="InterPro" id="IPR000413">
    <property type="entry name" value="Integrin_alpha"/>
</dbReference>
<feature type="repeat" description="FG-GAP" evidence="12">
    <location>
        <begin position="403"/>
        <end position="463"/>
    </location>
</feature>
<evidence type="ECO:0000256" key="6">
    <source>
        <dbReference type="ARBA" id="ARBA00022889"/>
    </source>
</evidence>
<keyword evidence="7 13" id="KW-1133">Transmembrane helix</keyword>
<dbReference type="Pfam" id="PF01839">
    <property type="entry name" value="FG-GAP"/>
    <property type="match status" value="3"/>
</dbReference>
<keyword evidence="8 13" id="KW-0401">Integrin</keyword>
<evidence type="ECO:0000256" key="4">
    <source>
        <dbReference type="ARBA" id="ARBA00022729"/>
    </source>
</evidence>
<evidence type="ECO:0000256" key="12">
    <source>
        <dbReference type="PROSITE-ProRule" id="PRU00803"/>
    </source>
</evidence>
<evidence type="ECO:0000256" key="5">
    <source>
        <dbReference type="ARBA" id="ARBA00022737"/>
    </source>
</evidence>
<evidence type="ECO:0000256" key="3">
    <source>
        <dbReference type="ARBA" id="ARBA00022692"/>
    </source>
</evidence>
<feature type="domain" description="Integrin alpha third immunoglobulin-like" evidence="16">
    <location>
        <begin position="839"/>
        <end position="1045"/>
    </location>
</feature>
<dbReference type="InterPro" id="IPR013517">
    <property type="entry name" value="FG-GAP"/>
</dbReference>
<keyword evidence="5" id="KW-0677">Repeat</keyword>
<keyword evidence="9 13" id="KW-0472">Membrane</keyword>
<dbReference type="EMBL" id="JARK01000282">
    <property type="protein sequence ID" value="EYC38989.1"/>
    <property type="molecule type" value="Genomic_DNA"/>
</dbReference>
<dbReference type="GO" id="GO:0009897">
    <property type="term" value="C:external side of plasma membrane"/>
    <property type="evidence" value="ECO:0007669"/>
    <property type="project" value="TreeGrafter"/>
</dbReference>
<dbReference type="GO" id="GO:0098609">
    <property type="term" value="P:cell-cell adhesion"/>
    <property type="evidence" value="ECO:0007669"/>
    <property type="project" value="TreeGrafter"/>
</dbReference>
<evidence type="ECO:0000256" key="8">
    <source>
        <dbReference type="ARBA" id="ARBA00023037"/>
    </source>
</evidence>
<dbReference type="Pfam" id="PF20806">
    <property type="entry name" value="Integrin_A_Ig_3"/>
    <property type="match status" value="1"/>
</dbReference>
<dbReference type="InterPro" id="IPR048286">
    <property type="entry name" value="Integrin_alpha_Ig-like_3"/>
</dbReference>
<dbReference type="SUPFAM" id="SSF69318">
    <property type="entry name" value="Integrin alpha N-terminal domain"/>
    <property type="match status" value="1"/>
</dbReference>
<keyword evidence="3 13" id="KW-0812">Transmembrane</keyword>
<dbReference type="InterPro" id="IPR032695">
    <property type="entry name" value="Integrin_dom_sf"/>
</dbReference>
<dbReference type="SMART" id="SM00191">
    <property type="entry name" value="Int_alpha"/>
    <property type="match status" value="4"/>
</dbReference>
<gene>
    <name evidence="17" type="primary">Acey_s0682.g1489</name>
    <name evidence="17" type="synonym">Acey-ina-1</name>
    <name evidence="17" type="ORF">Y032_0682g1489</name>
</gene>
<dbReference type="Gene3D" id="2.60.40.1460">
    <property type="entry name" value="Integrin domains. Chain A, domain 2"/>
    <property type="match status" value="1"/>
</dbReference>
<accession>A0A016WGQ9</accession>
<keyword evidence="10 13" id="KW-0675">Receptor</keyword>
<dbReference type="GO" id="GO:0033627">
    <property type="term" value="P:cell adhesion mediated by integrin"/>
    <property type="evidence" value="ECO:0007669"/>
    <property type="project" value="TreeGrafter"/>
</dbReference>
<keyword evidence="6 13" id="KW-0130">Cell adhesion</keyword>
<feature type="repeat" description="FG-GAP" evidence="12">
    <location>
        <begin position="469"/>
        <end position="534"/>
    </location>
</feature>
<dbReference type="PANTHER" id="PTHR23220:SF122">
    <property type="entry name" value="INTEGRIN ALPHA-PS1"/>
    <property type="match status" value="1"/>
</dbReference>
<dbReference type="InterPro" id="IPR048285">
    <property type="entry name" value="Integrin_alpha_Ig-like_2"/>
</dbReference>
<comment type="subcellular location">
    <subcellularLocation>
        <location evidence="1 13">Membrane</location>
        <topology evidence="1 13">Single-pass type I membrane protein</topology>
    </subcellularLocation>
</comment>
<evidence type="ECO:0000259" key="15">
    <source>
        <dbReference type="Pfam" id="PF20805"/>
    </source>
</evidence>
<evidence type="ECO:0000259" key="14">
    <source>
        <dbReference type="Pfam" id="PF08441"/>
    </source>
</evidence>
<evidence type="ECO:0000256" key="2">
    <source>
        <dbReference type="ARBA" id="ARBA00008054"/>
    </source>
</evidence>
<feature type="repeat" description="FG-GAP" evidence="12">
    <location>
        <begin position="32"/>
        <end position="93"/>
    </location>
</feature>
<dbReference type="Gene3D" id="1.20.5.930">
    <property type="entry name" value="Bicelle-embedded integrin alpha(iib) transmembrane segment"/>
    <property type="match status" value="1"/>
</dbReference>
<dbReference type="OrthoDB" id="5317514at2759"/>
<dbReference type="PANTHER" id="PTHR23220">
    <property type="entry name" value="INTEGRIN ALPHA"/>
    <property type="match status" value="1"/>
</dbReference>
<evidence type="ECO:0000256" key="11">
    <source>
        <dbReference type="ARBA" id="ARBA00023180"/>
    </source>
</evidence>
<comment type="similarity">
    <text evidence="2 13">Belongs to the integrin alpha chain family.</text>
</comment>
<dbReference type="InterPro" id="IPR013649">
    <property type="entry name" value="Integrin_alpha_Ig-like_1"/>
</dbReference>
<dbReference type="Proteomes" id="UP000024635">
    <property type="component" value="Unassembled WGS sequence"/>
</dbReference>
<feature type="domain" description="Integrin alpha first immunoglubulin-like" evidence="14">
    <location>
        <begin position="519"/>
        <end position="686"/>
    </location>
</feature>
<evidence type="ECO:0000256" key="7">
    <source>
        <dbReference type="ARBA" id="ARBA00022989"/>
    </source>
</evidence>
<dbReference type="InterPro" id="IPR018184">
    <property type="entry name" value="Integrin_alpha_C_CS"/>
</dbReference>
<feature type="transmembrane region" description="Helical" evidence="13">
    <location>
        <begin position="1118"/>
        <end position="1142"/>
    </location>
</feature>
<dbReference type="InterPro" id="IPR013519">
    <property type="entry name" value="Int_alpha_beta-p"/>
</dbReference>
<dbReference type="Gene3D" id="2.60.40.1510">
    <property type="entry name" value="ntegrin, alpha v. Chain A, domain 3"/>
    <property type="match status" value="1"/>
</dbReference>
<organism evidence="17 18">
    <name type="scientific">Ancylostoma ceylanicum</name>
    <dbReference type="NCBI Taxonomy" id="53326"/>
    <lineage>
        <taxon>Eukaryota</taxon>
        <taxon>Metazoa</taxon>
        <taxon>Ecdysozoa</taxon>
        <taxon>Nematoda</taxon>
        <taxon>Chromadorea</taxon>
        <taxon>Rhabditida</taxon>
        <taxon>Rhabditina</taxon>
        <taxon>Rhabditomorpha</taxon>
        <taxon>Strongyloidea</taxon>
        <taxon>Ancylostomatidae</taxon>
        <taxon>Ancylostomatinae</taxon>
        <taxon>Ancylostoma</taxon>
    </lineage>
</organism>
<feature type="repeat" description="FG-GAP" evidence="12">
    <location>
        <begin position="332"/>
        <end position="395"/>
    </location>
</feature>
<sequence>MLRRRSSFSIPAVLAAAILLDFAFVYGFNLDVYAPIYKYGQENTYFGFTVAEHFKVDQPVVLVGAPRAESGQVGTVQAGALFACPINTRYTGNGSEWCEQIRSEYEDISSYSKSPDMTLTGREAHYLGKNGELLGASLASQGTRKGGAVVCAPLMRFHNTSAYTQGACYELNSDLSLGGTYTTCLQKNLPKLDRHNEYGACMEGFSAAYSGLATCAVNFLRVKEIVFKNTMVTGLIGAMKWTGGVYARMAEGGIFGTTTEKYTMAPEEGGVRTMLAAHDYLGYSVDVGRFGFWYEKGQRSTIVSGATRFGQHGAVIFLPFTKDRGDLLTFTEDRFHINGTKMGSAFGYSVEVVDLNNDGFDDLIVGAPFEHRSDSEGHFGGVVYVYYSQGVERKKFESSKVFHPPIVLKVPGPFSQFGLSISKLGNVDGDKDGFNDFAVGAPFANDGTGAVYIFLGEKSRKDFRRTPSQVIIGSDLPNLRRPMKSFGFSLSGGSDLDGNGYPDLAVGAVTEGVVTILRSRPVISISAHHKTASKFIDIEKGKNCPRGAKTCFPLDLEISVDRDSSKGADLVDFNSNVFTCNLEVIPVNQGVPLRAHIDASASTNHSWPCGQGAHRNTQKYTEVIYIPEHDDSVKDWINPLKFRFTVQIKNERKPLHPAEGRPLVDLKQYPILNKYGASYEFQIPFNTRCGEDHVCETDLSLKAVFVDIPKTEKGYVSNVGDKDFLDITFTVQNKKEKAYQAALYLTYDPEELELPTIVGKTKLGLETVGKNVVVVYLGNPMDAESKHSFDLRFKLVRGRTEGIGRPLQFSALVNSTSSEVNLGDNVWKAELQIIKKAELELIGTSDPPLVRFGGEVKDESSMDLEEDIGVMVRHNYTLHNKGPWTVRNVVAKFDWPYQVESTHAKGKWALYLLDVPTVTMHNTDGSVDIRRCSVERKLEHVNPLDHIKLNTKYTTQETVSTRTSLRQRVKRETQALKLGEAGFLRKRIEPHKRKENGVDVSVVTIGCAESTAKCFSVTCHFDFLDANSAPVIDFRARLWNSTFIEVLFLLFADSQRCIDFLLICAFKDYSDVEYVEITSFGRIELDTSQGIEDDPGNNAVSAKTIAYPDRPALGSRPIPWWVILVSILIGLLILLIVVLILWRCGFFKRKKYGEPSLYRAELQHEREQWNQTQM</sequence>
<dbReference type="GO" id="GO:0007160">
    <property type="term" value="P:cell-matrix adhesion"/>
    <property type="evidence" value="ECO:0007669"/>
    <property type="project" value="TreeGrafter"/>
</dbReference>
<proteinExistence type="inferred from homology"/>
<dbReference type="Gene3D" id="2.60.40.1530">
    <property type="entry name" value="ntegrin, alpha v. Chain A, domain 4"/>
    <property type="match status" value="1"/>
</dbReference>
<keyword evidence="18" id="KW-1185">Reference proteome</keyword>
<dbReference type="PROSITE" id="PS00242">
    <property type="entry name" value="INTEGRIN_ALPHA"/>
    <property type="match status" value="1"/>
</dbReference>
<evidence type="ECO:0000256" key="13">
    <source>
        <dbReference type="RuleBase" id="RU003762"/>
    </source>
</evidence>
<evidence type="ECO:0000256" key="9">
    <source>
        <dbReference type="ARBA" id="ARBA00023136"/>
    </source>
</evidence>
<protein>
    <submittedName>
        <fullName evidence="17">Uncharacterized protein</fullName>
    </submittedName>
</protein>
<dbReference type="GO" id="GO:0005178">
    <property type="term" value="F:integrin binding"/>
    <property type="evidence" value="ECO:0007669"/>
    <property type="project" value="TreeGrafter"/>
</dbReference>
<dbReference type="STRING" id="53326.A0A016WGQ9"/>
<dbReference type="Pfam" id="PF08441">
    <property type="entry name" value="Integrin_A_Ig_1"/>
    <property type="match status" value="1"/>
</dbReference>
<evidence type="ECO:0000313" key="17">
    <source>
        <dbReference type="EMBL" id="EYC38989.1"/>
    </source>
</evidence>
<reference evidence="18" key="1">
    <citation type="journal article" date="2015" name="Nat. Genet.">
        <title>The genome and transcriptome of the zoonotic hookworm Ancylostoma ceylanicum identify infection-specific gene families.</title>
        <authorList>
            <person name="Schwarz E.M."/>
            <person name="Hu Y."/>
            <person name="Antoshechkin I."/>
            <person name="Miller M.M."/>
            <person name="Sternberg P.W."/>
            <person name="Aroian R.V."/>
        </authorList>
    </citation>
    <scope>NUCLEOTIDE SEQUENCE</scope>
    <source>
        <strain evidence="18">HY135</strain>
    </source>
</reference>
<evidence type="ECO:0000256" key="10">
    <source>
        <dbReference type="ARBA" id="ARBA00023170"/>
    </source>
</evidence>
<evidence type="ECO:0000256" key="1">
    <source>
        <dbReference type="ARBA" id="ARBA00004479"/>
    </source>
</evidence>
<dbReference type="GO" id="GO:0048513">
    <property type="term" value="P:animal organ development"/>
    <property type="evidence" value="ECO:0007669"/>
    <property type="project" value="UniProtKB-ARBA"/>
</dbReference>
<name>A0A016WGQ9_9BILA</name>